<protein>
    <submittedName>
        <fullName evidence="1">Uncharacterized protein</fullName>
    </submittedName>
</protein>
<sequence>MKGTDMKKLKFSELDPNQKRAVSWLADEAGTLTPTILAATAHVGELWEAKAFLKHFQRGSTQHEQLADRLRMGGAGAESILDCIHHAAPAYETLGDRFALELTDLLPELENGIAGL</sequence>
<evidence type="ECO:0000313" key="2">
    <source>
        <dbReference type="Proteomes" id="UP000266327"/>
    </source>
</evidence>
<name>A0A3A3G223_9BURK</name>
<keyword evidence="2" id="KW-1185">Reference proteome</keyword>
<comment type="caution">
    <text evidence="1">The sequence shown here is derived from an EMBL/GenBank/DDBJ whole genome shotgun (WGS) entry which is preliminary data.</text>
</comment>
<proteinExistence type="predicted"/>
<gene>
    <name evidence="1" type="ORF">D3878_13845</name>
</gene>
<accession>A0A3A3G223</accession>
<reference evidence="2" key="1">
    <citation type="submission" date="2018-09" db="EMBL/GenBank/DDBJ databases">
        <authorList>
            <person name="Zhu H."/>
        </authorList>
    </citation>
    <scope>NUCLEOTIDE SEQUENCE [LARGE SCALE GENOMIC DNA]</scope>
    <source>
        <strain evidence="2">K1S02-23</strain>
    </source>
</reference>
<dbReference type="EMBL" id="QYUQ01000002">
    <property type="protein sequence ID" value="RJG02523.1"/>
    <property type="molecule type" value="Genomic_DNA"/>
</dbReference>
<organism evidence="1 2">
    <name type="scientific">Noviherbaspirillum sedimenti</name>
    <dbReference type="NCBI Taxonomy" id="2320865"/>
    <lineage>
        <taxon>Bacteria</taxon>
        <taxon>Pseudomonadati</taxon>
        <taxon>Pseudomonadota</taxon>
        <taxon>Betaproteobacteria</taxon>
        <taxon>Burkholderiales</taxon>
        <taxon>Oxalobacteraceae</taxon>
        <taxon>Noviherbaspirillum</taxon>
    </lineage>
</organism>
<evidence type="ECO:0000313" key="1">
    <source>
        <dbReference type="EMBL" id="RJG02523.1"/>
    </source>
</evidence>
<dbReference type="AlphaFoldDB" id="A0A3A3G223"/>
<dbReference type="Proteomes" id="UP000266327">
    <property type="component" value="Unassembled WGS sequence"/>
</dbReference>